<feature type="domain" description="Acyl-CoA thioesterase-like C-terminal" evidence="2">
    <location>
        <begin position="149"/>
        <end position="283"/>
    </location>
</feature>
<keyword evidence="4" id="KW-1185">Reference proteome</keyword>
<dbReference type="SUPFAM" id="SSF54637">
    <property type="entry name" value="Thioesterase/thiol ester dehydrase-isomerase"/>
    <property type="match status" value="1"/>
</dbReference>
<evidence type="ECO:0000313" key="3">
    <source>
        <dbReference type="EMBL" id="SFO10026.1"/>
    </source>
</evidence>
<dbReference type="RefSeq" id="WP_093350186.1">
    <property type="nucleotide sequence ID" value="NZ_FOUY01000030.1"/>
</dbReference>
<dbReference type="InterPro" id="IPR049450">
    <property type="entry name" value="ACOT8-like_C"/>
</dbReference>
<gene>
    <name evidence="3" type="ORF">SAMN05216207_103066</name>
</gene>
<dbReference type="STRING" id="260086.SAMN05216207_103066"/>
<evidence type="ECO:0000259" key="1">
    <source>
        <dbReference type="Pfam" id="PF13622"/>
    </source>
</evidence>
<dbReference type="EMBL" id="FOUY01000030">
    <property type="protein sequence ID" value="SFO10026.1"/>
    <property type="molecule type" value="Genomic_DNA"/>
</dbReference>
<name>A0A1I5EFF2_PSUAM</name>
<dbReference type="AlphaFoldDB" id="A0A1I5EFF2"/>
<accession>A0A1I5EFF2</accession>
<reference evidence="3 4" key="1">
    <citation type="submission" date="2016-10" db="EMBL/GenBank/DDBJ databases">
        <authorList>
            <person name="de Groot N.N."/>
        </authorList>
    </citation>
    <scope>NUCLEOTIDE SEQUENCE [LARGE SCALE GENOMIC DNA]</scope>
    <source>
        <strain evidence="3 4">CGMCC 4.1877</strain>
    </source>
</reference>
<dbReference type="Pfam" id="PF13622">
    <property type="entry name" value="4HBT_3"/>
    <property type="match status" value="1"/>
</dbReference>
<sequence length="286" mass="30152">MIAGVSALLPIPPGPFYLPRGEHTDDSGASVAEFEATLSTTGPWYADAQHMGPPSALLARALERLPESRPGGAAAGTRIARVTVEVLGMVPAGPLTVTAQVERPGRTIELLSATMRAGGRDVLRARAWRLAAGDTASAVRGTVPPLPGPQDGTVHTERPDGWLPGFLDAVEWCWLDEGALDAPGPARAWIRLRVPLVEGEEPTPLQRLMVAADCANGVAAELDVRQWLFVNTELTVHLHRAPEGEWMGVDAATVIGPDGLGTCSATLFDPAGHTGRIAQALTVRSR</sequence>
<dbReference type="InterPro" id="IPR042171">
    <property type="entry name" value="Acyl-CoA_hotdog"/>
</dbReference>
<dbReference type="Proteomes" id="UP000199614">
    <property type="component" value="Unassembled WGS sequence"/>
</dbReference>
<protein>
    <submittedName>
        <fullName evidence="3">Thioesterase-like superfamily protein</fullName>
    </submittedName>
</protein>
<dbReference type="Gene3D" id="2.40.160.210">
    <property type="entry name" value="Acyl-CoA thioesterase, double hotdog domain"/>
    <property type="match status" value="1"/>
</dbReference>
<proteinExistence type="predicted"/>
<evidence type="ECO:0000313" key="4">
    <source>
        <dbReference type="Proteomes" id="UP000199614"/>
    </source>
</evidence>
<dbReference type="Pfam" id="PF20789">
    <property type="entry name" value="4HBT_3C"/>
    <property type="match status" value="1"/>
</dbReference>
<dbReference type="InterPro" id="IPR049449">
    <property type="entry name" value="TesB_ACOT8-like_N"/>
</dbReference>
<dbReference type="InterPro" id="IPR029069">
    <property type="entry name" value="HotDog_dom_sf"/>
</dbReference>
<dbReference type="OrthoDB" id="1413770at2"/>
<feature type="domain" description="Acyl-CoA thioesterase-like N-terminal HotDog" evidence="1">
    <location>
        <begin position="41"/>
        <end position="129"/>
    </location>
</feature>
<organism evidence="3 4">
    <name type="scientific">Pseudonocardia ammonioxydans</name>
    <dbReference type="NCBI Taxonomy" id="260086"/>
    <lineage>
        <taxon>Bacteria</taxon>
        <taxon>Bacillati</taxon>
        <taxon>Actinomycetota</taxon>
        <taxon>Actinomycetes</taxon>
        <taxon>Pseudonocardiales</taxon>
        <taxon>Pseudonocardiaceae</taxon>
        <taxon>Pseudonocardia</taxon>
    </lineage>
</organism>
<evidence type="ECO:0000259" key="2">
    <source>
        <dbReference type="Pfam" id="PF20789"/>
    </source>
</evidence>